<evidence type="ECO:0000313" key="1">
    <source>
        <dbReference type="EnsemblMetazoa" id="CJA25998.1"/>
    </source>
</evidence>
<proteinExistence type="predicted"/>
<reference evidence="1" key="2">
    <citation type="submission" date="2022-06" db="UniProtKB">
        <authorList>
            <consortium name="EnsemblMetazoa"/>
        </authorList>
    </citation>
    <scope>IDENTIFICATION</scope>
    <source>
        <strain evidence="1">DF5081</strain>
    </source>
</reference>
<dbReference type="EnsemblMetazoa" id="CJA25998.1">
    <property type="protein sequence ID" value="CJA25998.1"/>
    <property type="gene ID" value="WBGene00181570"/>
</dbReference>
<dbReference type="AlphaFoldDB" id="A0A8R1E6G7"/>
<protein>
    <submittedName>
        <fullName evidence="1">Uncharacterized protein</fullName>
    </submittedName>
</protein>
<keyword evidence="2" id="KW-1185">Reference proteome</keyword>
<sequence>MQAKLFSAVKSEAQKYLPEIIVKSDINFRPGAKLHDHFRLCAMVFWLEYVNPCDPMISAGHLFRARLGGRAVPLGSDSDTPESEPARTRLSLRPMRHQVRRIMK</sequence>
<accession>A0A8R1E6G7</accession>
<organism evidence="1 2">
    <name type="scientific">Caenorhabditis japonica</name>
    <dbReference type="NCBI Taxonomy" id="281687"/>
    <lineage>
        <taxon>Eukaryota</taxon>
        <taxon>Metazoa</taxon>
        <taxon>Ecdysozoa</taxon>
        <taxon>Nematoda</taxon>
        <taxon>Chromadorea</taxon>
        <taxon>Rhabditida</taxon>
        <taxon>Rhabditina</taxon>
        <taxon>Rhabditomorpha</taxon>
        <taxon>Rhabditoidea</taxon>
        <taxon>Rhabditidae</taxon>
        <taxon>Peloderinae</taxon>
        <taxon>Caenorhabditis</taxon>
    </lineage>
</organism>
<dbReference type="Proteomes" id="UP000005237">
    <property type="component" value="Unassembled WGS sequence"/>
</dbReference>
<evidence type="ECO:0000313" key="2">
    <source>
        <dbReference type="Proteomes" id="UP000005237"/>
    </source>
</evidence>
<reference evidence="2" key="1">
    <citation type="submission" date="2010-08" db="EMBL/GenBank/DDBJ databases">
        <authorList>
            <consortium name="Caenorhabditis japonica Sequencing Consortium"/>
            <person name="Wilson R.K."/>
        </authorList>
    </citation>
    <scope>NUCLEOTIDE SEQUENCE [LARGE SCALE GENOMIC DNA]</scope>
    <source>
        <strain evidence="2">DF5081</strain>
    </source>
</reference>
<name>A0A8R1E6G7_CAEJA</name>